<dbReference type="WBParaSite" id="HDID_0001112701-mRNA-1">
    <property type="protein sequence ID" value="HDID_0001112701-mRNA-1"/>
    <property type="gene ID" value="HDID_0001112701"/>
</dbReference>
<organism evidence="3">
    <name type="scientific">Hymenolepis diminuta</name>
    <name type="common">Rat tapeworm</name>
    <dbReference type="NCBI Taxonomy" id="6216"/>
    <lineage>
        <taxon>Eukaryota</taxon>
        <taxon>Metazoa</taxon>
        <taxon>Spiralia</taxon>
        <taxon>Lophotrochozoa</taxon>
        <taxon>Platyhelminthes</taxon>
        <taxon>Cestoda</taxon>
        <taxon>Eucestoda</taxon>
        <taxon>Cyclophyllidea</taxon>
        <taxon>Hymenolepididae</taxon>
        <taxon>Hymenolepis</taxon>
    </lineage>
</organism>
<evidence type="ECO:0000313" key="3">
    <source>
        <dbReference type="WBParaSite" id="HDID_0001112701-mRNA-1"/>
    </source>
</evidence>
<proteinExistence type="predicted"/>
<evidence type="ECO:0000313" key="1">
    <source>
        <dbReference type="EMBL" id="VDL64867.1"/>
    </source>
</evidence>
<gene>
    <name evidence="1" type="ORF">HDID_LOCUS11124</name>
</gene>
<evidence type="ECO:0000313" key="2">
    <source>
        <dbReference type="Proteomes" id="UP000274504"/>
    </source>
</evidence>
<dbReference type="OrthoDB" id="10563281at2759"/>
<reference evidence="1 2" key="2">
    <citation type="submission" date="2018-11" db="EMBL/GenBank/DDBJ databases">
        <authorList>
            <consortium name="Pathogen Informatics"/>
        </authorList>
    </citation>
    <scope>NUCLEOTIDE SEQUENCE [LARGE SCALE GENOMIC DNA]</scope>
</reference>
<accession>A0A0R3SZD1</accession>
<dbReference type="Proteomes" id="UP000274504">
    <property type="component" value="Unassembled WGS sequence"/>
</dbReference>
<name>A0A0R3SZD1_HYMDI</name>
<dbReference type="EMBL" id="UYSG01012551">
    <property type="protein sequence ID" value="VDL64867.1"/>
    <property type="molecule type" value="Genomic_DNA"/>
</dbReference>
<protein>
    <submittedName>
        <fullName evidence="1 3">Uncharacterized protein</fullName>
    </submittedName>
</protein>
<dbReference type="AlphaFoldDB" id="A0A0R3SZD1"/>
<reference evidence="3" key="1">
    <citation type="submission" date="2017-02" db="UniProtKB">
        <authorList>
            <consortium name="WormBaseParasite"/>
        </authorList>
    </citation>
    <scope>IDENTIFICATION</scope>
</reference>
<sequence length="158" mass="17792">MRPQANSALPPIVTSRTAPLTFASRQRRRFGGNEVTRVPSIYISNSERDKNFHHSTKLTLYHEGSGSQTTLVEHSSALPQSETSNPRPQTFATKCITTTLYISNSFSFHHIRPGLLKSNALWRSQPKGTDQQILFSGKSGNYEHMLKQVKNCPWHALN</sequence>